<reference evidence="1" key="1">
    <citation type="submission" date="2018-05" db="EMBL/GenBank/DDBJ databases">
        <authorList>
            <person name="Lanie J.A."/>
            <person name="Ng W.-L."/>
            <person name="Kazmierczak K.M."/>
            <person name="Andrzejewski T.M."/>
            <person name="Davidsen T.M."/>
            <person name="Wayne K.J."/>
            <person name="Tettelin H."/>
            <person name="Glass J.I."/>
            <person name="Rusch D."/>
            <person name="Podicherti R."/>
            <person name="Tsui H.-C.T."/>
            <person name="Winkler M.E."/>
        </authorList>
    </citation>
    <scope>NUCLEOTIDE SEQUENCE</scope>
</reference>
<dbReference type="AlphaFoldDB" id="A0A382HRB6"/>
<protein>
    <submittedName>
        <fullName evidence="1">Uncharacterized protein</fullName>
    </submittedName>
</protein>
<organism evidence="1">
    <name type="scientific">marine metagenome</name>
    <dbReference type="NCBI Taxonomy" id="408172"/>
    <lineage>
        <taxon>unclassified sequences</taxon>
        <taxon>metagenomes</taxon>
        <taxon>ecological metagenomes</taxon>
    </lineage>
</organism>
<evidence type="ECO:0000313" key="1">
    <source>
        <dbReference type="EMBL" id="SVB89595.1"/>
    </source>
</evidence>
<gene>
    <name evidence="1" type="ORF">METZ01_LOCUS242449</name>
</gene>
<dbReference type="EMBL" id="UINC01062716">
    <property type="protein sequence ID" value="SVB89595.1"/>
    <property type="molecule type" value="Genomic_DNA"/>
</dbReference>
<sequence>MLKNRNSFCKGNALTDELSNERYGCWVSYLKLNLMRVID</sequence>
<name>A0A382HRB6_9ZZZZ</name>
<proteinExistence type="predicted"/>
<accession>A0A382HRB6</accession>